<feature type="region of interest" description="Disordered" evidence="1">
    <location>
        <begin position="144"/>
        <end position="164"/>
    </location>
</feature>
<organism evidence="2 3">
    <name type="scientific">Novipirellula aureliae</name>
    <dbReference type="NCBI Taxonomy" id="2527966"/>
    <lineage>
        <taxon>Bacteria</taxon>
        <taxon>Pseudomonadati</taxon>
        <taxon>Planctomycetota</taxon>
        <taxon>Planctomycetia</taxon>
        <taxon>Pirellulales</taxon>
        <taxon>Pirellulaceae</taxon>
        <taxon>Novipirellula</taxon>
    </lineage>
</organism>
<proteinExistence type="predicted"/>
<dbReference type="AlphaFoldDB" id="A0A5C6DYE1"/>
<name>A0A5C6DYE1_9BACT</name>
<gene>
    <name evidence="2" type="ORF">Q31b_30630</name>
</gene>
<reference evidence="2 3" key="1">
    <citation type="submission" date="2019-02" db="EMBL/GenBank/DDBJ databases">
        <title>Deep-cultivation of Planctomycetes and their phenomic and genomic characterization uncovers novel biology.</title>
        <authorList>
            <person name="Wiegand S."/>
            <person name="Jogler M."/>
            <person name="Boedeker C."/>
            <person name="Pinto D."/>
            <person name="Vollmers J."/>
            <person name="Rivas-Marin E."/>
            <person name="Kohn T."/>
            <person name="Peeters S.H."/>
            <person name="Heuer A."/>
            <person name="Rast P."/>
            <person name="Oberbeckmann S."/>
            <person name="Bunk B."/>
            <person name="Jeske O."/>
            <person name="Meyerdierks A."/>
            <person name="Storesund J.E."/>
            <person name="Kallscheuer N."/>
            <person name="Luecker S."/>
            <person name="Lage O.M."/>
            <person name="Pohl T."/>
            <person name="Merkel B.J."/>
            <person name="Hornburger P."/>
            <person name="Mueller R.-W."/>
            <person name="Bruemmer F."/>
            <person name="Labrenz M."/>
            <person name="Spormann A.M."/>
            <person name="Op Den Camp H."/>
            <person name="Overmann J."/>
            <person name="Amann R."/>
            <person name="Jetten M.S.M."/>
            <person name="Mascher T."/>
            <person name="Medema M.H."/>
            <person name="Devos D.P."/>
            <person name="Kaster A.-K."/>
            <person name="Ovreas L."/>
            <person name="Rohde M."/>
            <person name="Galperin M.Y."/>
            <person name="Jogler C."/>
        </authorList>
    </citation>
    <scope>NUCLEOTIDE SEQUENCE [LARGE SCALE GENOMIC DNA]</scope>
    <source>
        <strain evidence="2 3">Q31b</strain>
    </source>
</reference>
<evidence type="ECO:0000313" key="2">
    <source>
        <dbReference type="EMBL" id="TWU41612.1"/>
    </source>
</evidence>
<evidence type="ECO:0000256" key="1">
    <source>
        <dbReference type="SAM" id="MobiDB-lite"/>
    </source>
</evidence>
<keyword evidence="3" id="KW-1185">Reference proteome</keyword>
<evidence type="ECO:0000313" key="3">
    <source>
        <dbReference type="Proteomes" id="UP000315471"/>
    </source>
</evidence>
<protein>
    <submittedName>
        <fullName evidence="2">Uncharacterized protein</fullName>
    </submittedName>
</protein>
<sequence length="164" mass="18385">MHPPIFFTTYANLKPWLFQRICGLKGSCGSFFGAWQSRYPLPRLLDSLDASEQEVRQIEHHLDDRERCFAEMTAATVRDIGLFLLPLSSVPTTGRFVNIIHHFSTDVAWFSAGGRHIFAGGVSHRLKLPYPEARGRHIVAGGVNHRTQTPIPPRPEADTSLPVV</sequence>
<comment type="caution">
    <text evidence="2">The sequence shown here is derived from an EMBL/GenBank/DDBJ whole genome shotgun (WGS) entry which is preliminary data.</text>
</comment>
<dbReference type="EMBL" id="SJPY01000004">
    <property type="protein sequence ID" value="TWU41612.1"/>
    <property type="molecule type" value="Genomic_DNA"/>
</dbReference>
<accession>A0A5C6DYE1</accession>
<dbReference type="Proteomes" id="UP000315471">
    <property type="component" value="Unassembled WGS sequence"/>
</dbReference>